<dbReference type="GO" id="GO:0016787">
    <property type="term" value="F:hydrolase activity"/>
    <property type="evidence" value="ECO:0007669"/>
    <property type="project" value="UniProtKB-KW"/>
</dbReference>
<name>A0ABY3RZL0_9MICO</name>
<dbReference type="Gene3D" id="3.40.50.1820">
    <property type="entry name" value="alpha/beta hydrolase"/>
    <property type="match status" value="1"/>
</dbReference>
<protein>
    <submittedName>
        <fullName evidence="2">Alpha/beta hydrolase</fullName>
    </submittedName>
</protein>
<feature type="domain" description="AB hydrolase-1" evidence="1">
    <location>
        <begin position="33"/>
        <end position="141"/>
    </location>
</feature>
<dbReference type="EMBL" id="CP082781">
    <property type="protein sequence ID" value="UGS28598.1"/>
    <property type="molecule type" value="Genomic_DNA"/>
</dbReference>
<dbReference type="InterPro" id="IPR000073">
    <property type="entry name" value="AB_hydrolase_1"/>
</dbReference>
<dbReference type="InterPro" id="IPR029058">
    <property type="entry name" value="AB_hydrolase_fold"/>
</dbReference>
<reference evidence="2 3" key="1">
    <citation type="submission" date="2023-01" db="EMBL/GenBank/DDBJ databases">
        <title>Characterization of estradiol degrading bacteria Microbacterium sp. MZT7 and reveal degrading genes through genome analysis.</title>
        <authorList>
            <person name="Hao P."/>
            <person name="Gao Y."/>
        </authorList>
    </citation>
    <scope>NUCLEOTIDE SEQUENCE [LARGE SCALE GENOMIC DNA]</scope>
    <source>
        <strain evidence="2 3">MZT7</strain>
    </source>
</reference>
<proteinExistence type="predicted"/>
<dbReference type="PANTHER" id="PTHR43194:SF2">
    <property type="entry name" value="PEROXISOMAL MEMBRANE PROTEIN LPX1"/>
    <property type="match status" value="1"/>
</dbReference>
<dbReference type="InterPro" id="IPR050228">
    <property type="entry name" value="Carboxylesterase_BioH"/>
</dbReference>
<keyword evidence="2" id="KW-0378">Hydrolase</keyword>
<dbReference type="SUPFAM" id="SSF53474">
    <property type="entry name" value="alpha/beta-Hydrolases"/>
    <property type="match status" value="1"/>
</dbReference>
<gene>
    <name evidence="2" type="ORF">K8F61_14430</name>
</gene>
<organism evidence="2 3">
    <name type="scientific">Microbacterium resistens</name>
    <dbReference type="NCBI Taxonomy" id="156977"/>
    <lineage>
        <taxon>Bacteria</taxon>
        <taxon>Bacillati</taxon>
        <taxon>Actinomycetota</taxon>
        <taxon>Actinomycetes</taxon>
        <taxon>Micrococcales</taxon>
        <taxon>Microbacteriaceae</taxon>
        <taxon>Microbacterium</taxon>
    </lineage>
</organism>
<dbReference type="Pfam" id="PF00561">
    <property type="entry name" value="Abhydrolase_1"/>
    <property type="match status" value="1"/>
</dbReference>
<evidence type="ECO:0000313" key="3">
    <source>
        <dbReference type="Proteomes" id="UP001199642"/>
    </source>
</evidence>
<dbReference type="PANTHER" id="PTHR43194">
    <property type="entry name" value="HYDROLASE ALPHA/BETA FOLD FAMILY"/>
    <property type="match status" value="1"/>
</dbReference>
<keyword evidence="3" id="KW-1185">Reference proteome</keyword>
<evidence type="ECO:0000313" key="2">
    <source>
        <dbReference type="EMBL" id="UGS28598.1"/>
    </source>
</evidence>
<sequence>MDWTELPPDAVRGRFAAPSGELAVVSMGDPQAPRVVLVPGVTGSKEDFVRMMPILASAGHHVQSFDLAGQWESSAAGPAPGRPFTEELFAEDLVAFLRAGPPAHLLGYSFAGIVSQLVAVRHPELIRSLALLTTPPGSGNVFRGMRVLGPAAPLASPRTGASLMIWGIMTNKNRVPPGRLAFVRSRFARTSRRSVDDIIGLMMRTPDRRAAVRALDVPKLVAVGRRDLWPLSAHERFARAIGAEIRAYDTGHSPCETTPHELCLDLRELYLRAA</sequence>
<dbReference type="Proteomes" id="UP001199642">
    <property type="component" value="Chromosome"/>
</dbReference>
<evidence type="ECO:0000259" key="1">
    <source>
        <dbReference type="Pfam" id="PF00561"/>
    </source>
</evidence>
<accession>A0ABY3RZL0</accession>